<dbReference type="InterPro" id="IPR027417">
    <property type="entry name" value="P-loop_NTPase"/>
</dbReference>
<feature type="domain" description="TrmE-type G" evidence="9">
    <location>
        <begin position="97"/>
        <end position="258"/>
    </location>
</feature>
<dbReference type="Pfam" id="PF12631">
    <property type="entry name" value="MnmE_helical"/>
    <property type="match status" value="1"/>
</dbReference>
<evidence type="ECO:0000259" key="9">
    <source>
        <dbReference type="PROSITE" id="PS51709"/>
    </source>
</evidence>
<dbReference type="InterPro" id="IPR025867">
    <property type="entry name" value="MnmE_helical"/>
</dbReference>
<reference evidence="10" key="1">
    <citation type="journal article" date="2022" name="Int. J. Syst. Evol. Microbiol.">
        <title>Prevotella lacticifex sp. nov., isolated from the rumen of cows.</title>
        <authorList>
            <person name="Shinkai T."/>
            <person name="Ikeyama N."/>
            <person name="Kumagai M."/>
            <person name="Ohmori H."/>
            <person name="Sakamoto M."/>
            <person name="Ohkuma M."/>
            <person name="Mitsumori M."/>
        </authorList>
    </citation>
    <scope>NUCLEOTIDE SEQUENCE</scope>
    <source>
        <strain evidence="10">R5076</strain>
    </source>
</reference>
<dbReference type="PANTHER" id="PTHR42714:SF2">
    <property type="entry name" value="TRNA MODIFICATION GTPASE GTPBP3, MITOCHONDRIAL"/>
    <property type="match status" value="1"/>
</dbReference>
<keyword evidence="6" id="KW-0460">Magnesium</keyword>
<dbReference type="InterPro" id="IPR006073">
    <property type="entry name" value="GTP-bd"/>
</dbReference>
<dbReference type="Proteomes" id="UP000825483">
    <property type="component" value="Unassembled WGS sequence"/>
</dbReference>
<keyword evidence="7" id="KW-0630">Potassium</keyword>
<protein>
    <recommendedName>
        <fullName evidence="9">TrmE-type G domain-containing protein</fullName>
    </recommendedName>
</protein>
<dbReference type="GO" id="GO:0030488">
    <property type="term" value="P:tRNA methylation"/>
    <property type="evidence" value="ECO:0007669"/>
    <property type="project" value="TreeGrafter"/>
</dbReference>
<keyword evidence="2" id="KW-0819">tRNA processing</keyword>
<accession>A0A9R1CUN0</accession>
<dbReference type="PANTHER" id="PTHR42714">
    <property type="entry name" value="TRNA MODIFICATION GTPASE GTPBP3"/>
    <property type="match status" value="1"/>
</dbReference>
<dbReference type="NCBIfam" id="TIGR00231">
    <property type="entry name" value="small_GTP"/>
    <property type="match status" value="1"/>
</dbReference>
<keyword evidence="3" id="KW-0479">Metal-binding</keyword>
<proteinExistence type="predicted"/>
<keyword evidence="1" id="KW-0963">Cytoplasm</keyword>
<dbReference type="Gene3D" id="1.20.120.430">
    <property type="entry name" value="tRNA modification GTPase MnmE domain 2"/>
    <property type="match status" value="1"/>
</dbReference>
<evidence type="ECO:0000256" key="3">
    <source>
        <dbReference type="ARBA" id="ARBA00022723"/>
    </source>
</evidence>
<dbReference type="InterPro" id="IPR031168">
    <property type="entry name" value="G_TrmE"/>
</dbReference>
<dbReference type="InterPro" id="IPR005225">
    <property type="entry name" value="Small_GTP-bd"/>
</dbReference>
<keyword evidence="5" id="KW-0378">Hydrolase</keyword>
<evidence type="ECO:0000256" key="2">
    <source>
        <dbReference type="ARBA" id="ARBA00022694"/>
    </source>
</evidence>
<dbReference type="EMBL" id="BPUB01000001">
    <property type="protein sequence ID" value="GJG57726.1"/>
    <property type="molecule type" value="Genomic_DNA"/>
</dbReference>
<dbReference type="FunFam" id="3.40.50.300:FF:001376">
    <property type="entry name" value="tRNA modification GTPase MnmE"/>
    <property type="match status" value="1"/>
</dbReference>
<dbReference type="SUPFAM" id="SSF116878">
    <property type="entry name" value="TrmE connector domain"/>
    <property type="match status" value="1"/>
</dbReference>
<dbReference type="GO" id="GO:0002098">
    <property type="term" value="P:tRNA wobble uridine modification"/>
    <property type="evidence" value="ECO:0007669"/>
    <property type="project" value="TreeGrafter"/>
</dbReference>
<dbReference type="PROSITE" id="PS51709">
    <property type="entry name" value="G_TRME"/>
    <property type="match status" value="1"/>
</dbReference>
<dbReference type="CDD" id="cd04164">
    <property type="entry name" value="trmE"/>
    <property type="match status" value="1"/>
</dbReference>
<dbReference type="GO" id="GO:0016787">
    <property type="term" value="F:hydrolase activity"/>
    <property type="evidence" value="ECO:0007669"/>
    <property type="project" value="UniProtKB-KW"/>
</dbReference>
<evidence type="ECO:0000256" key="1">
    <source>
        <dbReference type="ARBA" id="ARBA00022490"/>
    </source>
</evidence>
<evidence type="ECO:0000256" key="5">
    <source>
        <dbReference type="ARBA" id="ARBA00022801"/>
    </source>
</evidence>
<evidence type="ECO:0000256" key="6">
    <source>
        <dbReference type="ARBA" id="ARBA00022842"/>
    </source>
</evidence>
<dbReference type="GO" id="GO:0005829">
    <property type="term" value="C:cytosol"/>
    <property type="evidence" value="ECO:0007669"/>
    <property type="project" value="TreeGrafter"/>
</dbReference>
<evidence type="ECO:0000256" key="8">
    <source>
        <dbReference type="ARBA" id="ARBA00023134"/>
    </source>
</evidence>
<dbReference type="Gene3D" id="3.40.50.300">
    <property type="entry name" value="P-loop containing nucleotide triphosphate hydrolases"/>
    <property type="match status" value="1"/>
</dbReference>
<organism evidence="10 11">
    <name type="scientific">Prevotella lacticifex</name>
    <dbReference type="NCBI Taxonomy" id="2854755"/>
    <lineage>
        <taxon>Bacteria</taxon>
        <taxon>Pseudomonadati</taxon>
        <taxon>Bacteroidota</taxon>
        <taxon>Bacteroidia</taxon>
        <taxon>Bacteroidales</taxon>
        <taxon>Prevotellaceae</taxon>
        <taxon>Prevotella</taxon>
    </lineage>
</organism>
<dbReference type="AlphaFoldDB" id="A0A9R1CUN0"/>
<dbReference type="PRINTS" id="PR00326">
    <property type="entry name" value="GTP1OBG"/>
</dbReference>
<evidence type="ECO:0000256" key="4">
    <source>
        <dbReference type="ARBA" id="ARBA00022741"/>
    </source>
</evidence>
<sequence>MDLSQAEAVADLIASTNKAQHDLAISQLKGHFSKELDNLREQLLKLTSLLELELDFSDHEELEFADRRELDTLAHEIDNHILNLADSFKTGNAVKNGIPVAIVGKTNVGKSTLLNALLHEDRAIVSDVHGTTRDIIEDTTTINGLLFRFIDTAGLRKTDDTIERIGIDRALSTINRAMVVLWVIDGMPTPEELNDIQNRCKDKHLIIVVNKTDIDKDASQATCSFIASSTPTTTIIKISAKKGNGIQQLEDAIYNSLSLAETTSADVVVSSARHYTILMKAHDHLSAVIDKLSAGISADLLAEDLKLVIDDLASITGQDRIESQETLNFIFKNFCIGK</sequence>
<comment type="caution">
    <text evidence="10">The sequence shown here is derived from an EMBL/GenBank/DDBJ whole genome shotgun (WGS) entry which is preliminary data.</text>
</comment>
<keyword evidence="8" id="KW-0342">GTP-binding</keyword>
<dbReference type="Pfam" id="PF01926">
    <property type="entry name" value="MMR_HSR1"/>
    <property type="match status" value="1"/>
</dbReference>
<name>A0A9R1CUN0_9BACT</name>
<gene>
    <name evidence="10" type="ORF">PRLR5076_05770</name>
</gene>
<evidence type="ECO:0000256" key="7">
    <source>
        <dbReference type="ARBA" id="ARBA00022958"/>
    </source>
</evidence>
<evidence type="ECO:0000313" key="11">
    <source>
        <dbReference type="Proteomes" id="UP000825483"/>
    </source>
</evidence>
<dbReference type="GO" id="GO:0046872">
    <property type="term" value="F:metal ion binding"/>
    <property type="evidence" value="ECO:0007669"/>
    <property type="project" value="UniProtKB-KW"/>
</dbReference>
<dbReference type="SUPFAM" id="SSF52540">
    <property type="entry name" value="P-loop containing nucleoside triphosphate hydrolases"/>
    <property type="match status" value="1"/>
</dbReference>
<dbReference type="GO" id="GO:0005525">
    <property type="term" value="F:GTP binding"/>
    <property type="evidence" value="ECO:0007669"/>
    <property type="project" value="UniProtKB-KW"/>
</dbReference>
<keyword evidence="11" id="KW-1185">Reference proteome</keyword>
<evidence type="ECO:0000313" key="10">
    <source>
        <dbReference type="EMBL" id="GJG57726.1"/>
    </source>
</evidence>
<keyword evidence="4" id="KW-0547">Nucleotide-binding</keyword>
<dbReference type="InterPro" id="IPR027368">
    <property type="entry name" value="MnmE_dom2"/>
</dbReference>